<keyword evidence="6" id="KW-1185">Reference proteome</keyword>
<dbReference type="RefSeq" id="WP_092756130.1">
    <property type="nucleotide sequence ID" value="NZ_FOCG01000003.1"/>
</dbReference>
<sequence>MQIEIRENSNVPIYRQIVNTIYKDIKSGALPPNYKLPTVRELAVEMKIARGTIQHAYDELQKLGVIEMTQGRGTFVLDKTDHELGSKKERAMKAIDALLDEMEELSFSTREIQIFFDLKLREREERYDNVRIALVDCNPEALSLIANQISRIPNVDVYQFLLADVLKKNYPFGKNVDLVITTSTHFAELEKAVVQASKITRIVLTPTQNTVAELAKLACGTRIGVLCASEVFANIIHKSCVMLSGKQPDMDIRLFGQHEDIPAFLSERQVLILPQNYLQFCSQQEEKAIYNFRTEGKQVVSYEYQVDGGSFLYLEEQIEKVKKMKQR</sequence>
<keyword evidence="3" id="KW-0804">Transcription</keyword>
<dbReference type="InterPro" id="IPR036390">
    <property type="entry name" value="WH_DNA-bd_sf"/>
</dbReference>
<name>A0A1H8DQS8_9FIRM</name>
<dbReference type="SUPFAM" id="SSF46785">
    <property type="entry name" value="Winged helix' DNA-binding domain"/>
    <property type="match status" value="1"/>
</dbReference>
<dbReference type="Pfam" id="PF00392">
    <property type="entry name" value="GntR"/>
    <property type="match status" value="1"/>
</dbReference>
<dbReference type="CDD" id="cd07377">
    <property type="entry name" value="WHTH_GntR"/>
    <property type="match status" value="1"/>
</dbReference>
<proteinExistence type="predicted"/>
<dbReference type="EMBL" id="FOCG01000003">
    <property type="protein sequence ID" value="SEN09599.1"/>
    <property type="molecule type" value="Genomic_DNA"/>
</dbReference>
<dbReference type="AlphaFoldDB" id="A0A1H8DQS8"/>
<dbReference type="Proteomes" id="UP000199158">
    <property type="component" value="Unassembled WGS sequence"/>
</dbReference>
<dbReference type="Gene3D" id="1.10.10.10">
    <property type="entry name" value="Winged helix-like DNA-binding domain superfamily/Winged helix DNA-binding domain"/>
    <property type="match status" value="1"/>
</dbReference>
<organism evidence="5 6">
    <name type="scientific">Hydrogenoanaerobacterium saccharovorans</name>
    <dbReference type="NCBI Taxonomy" id="474960"/>
    <lineage>
        <taxon>Bacteria</taxon>
        <taxon>Bacillati</taxon>
        <taxon>Bacillota</taxon>
        <taxon>Clostridia</taxon>
        <taxon>Eubacteriales</taxon>
        <taxon>Oscillospiraceae</taxon>
        <taxon>Hydrogenoanaerobacterium</taxon>
    </lineage>
</organism>
<dbReference type="PROSITE" id="PS50949">
    <property type="entry name" value="HTH_GNTR"/>
    <property type="match status" value="1"/>
</dbReference>
<protein>
    <submittedName>
        <fullName evidence="5">Transcriptional regulator, GntR family</fullName>
    </submittedName>
</protein>
<dbReference type="STRING" id="474960.SAMN05216180_2746"/>
<evidence type="ECO:0000313" key="5">
    <source>
        <dbReference type="EMBL" id="SEN09599.1"/>
    </source>
</evidence>
<dbReference type="PANTHER" id="PTHR38445">
    <property type="entry name" value="HTH-TYPE TRANSCRIPTIONAL REPRESSOR YTRA"/>
    <property type="match status" value="1"/>
</dbReference>
<evidence type="ECO:0000313" key="6">
    <source>
        <dbReference type="Proteomes" id="UP000199158"/>
    </source>
</evidence>
<evidence type="ECO:0000259" key="4">
    <source>
        <dbReference type="PROSITE" id="PS50949"/>
    </source>
</evidence>
<dbReference type="GO" id="GO:0003700">
    <property type="term" value="F:DNA-binding transcription factor activity"/>
    <property type="evidence" value="ECO:0007669"/>
    <property type="project" value="InterPro"/>
</dbReference>
<accession>A0A1H8DQS8</accession>
<gene>
    <name evidence="5" type="ORF">SAMN05216180_2746</name>
</gene>
<keyword evidence="2" id="KW-0238">DNA-binding</keyword>
<evidence type="ECO:0000256" key="1">
    <source>
        <dbReference type="ARBA" id="ARBA00023015"/>
    </source>
</evidence>
<dbReference type="SMART" id="SM00345">
    <property type="entry name" value="HTH_GNTR"/>
    <property type="match status" value="1"/>
</dbReference>
<dbReference type="PANTHER" id="PTHR38445:SF9">
    <property type="entry name" value="HTH-TYPE TRANSCRIPTIONAL REPRESSOR YTRA"/>
    <property type="match status" value="1"/>
</dbReference>
<dbReference type="GO" id="GO:0003677">
    <property type="term" value="F:DNA binding"/>
    <property type="evidence" value="ECO:0007669"/>
    <property type="project" value="UniProtKB-KW"/>
</dbReference>
<dbReference type="InterPro" id="IPR000524">
    <property type="entry name" value="Tscrpt_reg_HTH_GntR"/>
</dbReference>
<evidence type="ECO:0000256" key="3">
    <source>
        <dbReference type="ARBA" id="ARBA00023163"/>
    </source>
</evidence>
<keyword evidence="1" id="KW-0805">Transcription regulation</keyword>
<dbReference type="InterPro" id="IPR036388">
    <property type="entry name" value="WH-like_DNA-bd_sf"/>
</dbReference>
<reference evidence="5 6" key="1">
    <citation type="submission" date="2016-10" db="EMBL/GenBank/DDBJ databases">
        <authorList>
            <person name="de Groot N.N."/>
        </authorList>
    </citation>
    <scope>NUCLEOTIDE SEQUENCE [LARGE SCALE GENOMIC DNA]</scope>
    <source>
        <strain evidence="5 6">CGMCC 1.5070</strain>
    </source>
</reference>
<feature type="domain" description="HTH gntR-type" evidence="4">
    <location>
        <begin position="11"/>
        <end position="79"/>
    </location>
</feature>
<dbReference type="OrthoDB" id="163333at2"/>
<evidence type="ECO:0000256" key="2">
    <source>
        <dbReference type="ARBA" id="ARBA00023125"/>
    </source>
</evidence>